<dbReference type="Gene3D" id="3.30.70.270">
    <property type="match status" value="1"/>
</dbReference>
<feature type="transmembrane region" description="Helical" evidence="1">
    <location>
        <begin position="35"/>
        <end position="57"/>
    </location>
</feature>
<name>A0A1L3GME5_9BACT</name>
<feature type="transmembrane region" description="Helical" evidence="1">
    <location>
        <begin position="300"/>
        <end position="322"/>
    </location>
</feature>
<dbReference type="SUPFAM" id="SSF55073">
    <property type="entry name" value="Nucleotide cyclase"/>
    <property type="match status" value="1"/>
</dbReference>
<keyword evidence="1" id="KW-0472">Membrane</keyword>
<dbReference type="InterPro" id="IPR029787">
    <property type="entry name" value="Nucleotide_cyclase"/>
</dbReference>
<dbReference type="SUPFAM" id="SSF158472">
    <property type="entry name" value="HAMP domain-like"/>
    <property type="match status" value="1"/>
</dbReference>
<dbReference type="RefSeq" id="WP_072283023.1">
    <property type="nucleotide sequence ID" value="NZ_CP015519.1"/>
</dbReference>
<dbReference type="Proteomes" id="UP000182517">
    <property type="component" value="Chromosome"/>
</dbReference>
<dbReference type="SMART" id="SM00052">
    <property type="entry name" value="EAL"/>
    <property type="match status" value="1"/>
</dbReference>
<evidence type="ECO:0000256" key="1">
    <source>
        <dbReference type="SAM" id="Phobius"/>
    </source>
</evidence>
<dbReference type="Pfam" id="PF00672">
    <property type="entry name" value="HAMP"/>
    <property type="match status" value="1"/>
</dbReference>
<evidence type="ECO:0000259" key="3">
    <source>
        <dbReference type="PROSITE" id="PS50885"/>
    </source>
</evidence>
<dbReference type="PROSITE" id="PS50885">
    <property type="entry name" value="HAMP"/>
    <property type="match status" value="1"/>
</dbReference>
<dbReference type="InterPro" id="IPR035919">
    <property type="entry name" value="EAL_sf"/>
</dbReference>
<evidence type="ECO:0000259" key="2">
    <source>
        <dbReference type="PROSITE" id="PS50883"/>
    </source>
</evidence>
<protein>
    <recommendedName>
        <fullName evidence="7">EAL domain-containing protein</fullName>
    </recommendedName>
</protein>
<evidence type="ECO:0000259" key="4">
    <source>
        <dbReference type="PROSITE" id="PS50887"/>
    </source>
</evidence>
<dbReference type="EMBL" id="CP015519">
    <property type="protein sequence ID" value="APG27061.1"/>
    <property type="molecule type" value="Genomic_DNA"/>
</dbReference>
<accession>A0A1L3GME5</accession>
<evidence type="ECO:0000313" key="5">
    <source>
        <dbReference type="EMBL" id="APG27061.1"/>
    </source>
</evidence>
<dbReference type="PROSITE" id="PS50887">
    <property type="entry name" value="GGDEF"/>
    <property type="match status" value="1"/>
</dbReference>
<dbReference type="GO" id="GO:0007165">
    <property type="term" value="P:signal transduction"/>
    <property type="evidence" value="ECO:0007669"/>
    <property type="project" value="InterPro"/>
</dbReference>
<dbReference type="CDD" id="cd01948">
    <property type="entry name" value="EAL"/>
    <property type="match status" value="1"/>
</dbReference>
<sequence length="829" mass="92423">MVNRSEQTANPPGSRTQAEGFEITMSFWTLGRKVLAAYLIHVLLLIALLGCGVYWVVWRHLREEKPVALQSLAQTVTGVIEKEVEGLGLLVKNMVENDAVLKYKSSYNLQALKRHLHQYVEKFQWVSFYDGQGAGILHLSDGHFIDIQPGRRSGILFPANGLESNQLQVAVSTSDTFDNQPEIELAYRHIDFFDETLGAVVVGVSPKRLANVILASVDTGDSTLVVLDNLGNLLFSNHISSSPGLSEELATLVEVNNGSLAQHRLFGKDCFIARWPIESLGWTVLAMQPNEIYYADLRKLAWGFLMVLLGVCGGSVLLLWYVSKNVVKPVLLLNQNISRVSVSEDLSQQIHWPSRDEVGLLANSYNRMLRRLHETHSQMVWSQEKISHLAFHDTLTDLPNRAMLMQTLESALAQAQRDDGKLAVLFIGLDSFKLVNDTLGQGVGDQLLCAVADRLLETVRKNDFVARPGGDEFVIFMAHYGEGDAGSSGDEFVSRASWLAQRISKKLGEPFKIAEYETYVSSSIGISLYPDDEENADSLVQHADSALHRAKDLGGGHIQFYSSEFARDQKKRMELATRLNKAVEKDEFVLFYQPVVDLLTGRIVGAEALIRWQTGQELVSPGEFIPLAEEIGLILPIGNWIVKEACRQISKWGEAGVSLPTISINISARQLWHGDIVTLIQKVTKEQNIQSGSLELEITESSVMKEPLRMESMLKTLHEKGFNFALDDFGTGYSSLLRLKHLPIGKLKVDKSFVDGAPGAYDNESLVKAIVQLSQNLGIDAQAEGIETVEQWQFLREVGCRYGQGYYFSPAVSAQEIEEMVRLGRRWFL</sequence>
<keyword evidence="1" id="KW-1133">Transmembrane helix</keyword>
<evidence type="ECO:0008006" key="7">
    <source>
        <dbReference type="Google" id="ProtNLM"/>
    </source>
</evidence>
<feature type="domain" description="EAL" evidence="2">
    <location>
        <begin position="572"/>
        <end position="825"/>
    </location>
</feature>
<dbReference type="OrthoDB" id="5386980at2"/>
<dbReference type="Pfam" id="PF00563">
    <property type="entry name" value="EAL"/>
    <property type="match status" value="1"/>
</dbReference>
<feature type="domain" description="HAMP" evidence="3">
    <location>
        <begin position="324"/>
        <end position="377"/>
    </location>
</feature>
<dbReference type="InterPro" id="IPR000160">
    <property type="entry name" value="GGDEF_dom"/>
</dbReference>
<dbReference type="CDD" id="cd06225">
    <property type="entry name" value="HAMP"/>
    <property type="match status" value="1"/>
</dbReference>
<feature type="domain" description="GGDEF" evidence="4">
    <location>
        <begin position="420"/>
        <end position="563"/>
    </location>
</feature>
<gene>
    <name evidence="5" type="ORF">A7E78_03960</name>
</gene>
<dbReference type="SMART" id="SM00304">
    <property type="entry name" value="HAMP"/>
    <property type="match status" value="1"/>
</dbReference>
<evidence type="ECO:0000313" key="6">
    <source>
        <dbReference type="Proteomes" id="UP000182517"/>
    </source>
</evidence>
<proteinExistence type="predicted"/>
<dbReference type="InterPro" id="IPR050706">
    <property type="entry name" value="Cyclic-di-GMP_PDE-like"/>
</dbReference>
<reference evidence="5 6" key="1">
    <citation type="journal article" date="2017" name="Genome Announc.">
        <title>Complete Genome Sequences of Two Acetylene-Fermenting Pelobacter acetylenicus Strains.</title>
        <authorList>
            <person name="Sutton J.M."/>
            <person name="Baesman S.M."/>
            <person name="Fierst J.L."/>
            <person name="Poret-Peterson A.T."/>
            <person name="Oremland R.S."/>
            <person name="Dunlap D.S."/>
            <person name="Akob D.M."/>
        </authorList>
    </citation>
    <scope>NUCLEOTIDE SEQUENCE [LARGE SCALE GENOMIC DNA]</scope>
    <source>
        <strain evidence="5 6">SFB93</strain>
    </source>
</reference>
<dbReference type="PROSITE" id="PS50883">
    <property type="entry name" value="EAL"/>
    <property type="match status" value="1"/>
</dbReference>
<dbReference type="InterPro" id="IPR043128">
    <property type="entry name" value="Rev_trsase/Diguanyl_cyclase"/>
</dbReference>
<organism evidence="5 6">
    <name type="scientific">Syntrophotalea acetylenivorans</name>
    <dbReference type="NCBI Taxonomy" id="1842532"/>
    <lineage>
        <taxon>Bacteria</taxon>
        <taxon>Pseudomonadati</taxon>
        <taxon>Thermodesulfobacteriota</taxon>
        <taxon>Desulfuromonadia</taxon>
        <taxon>Desulfuromonadales</taxon>
        <taxon>Syntrophotaleaceae</taxon>
        <taxon>Syntrophotalea</taxon>
    </lineage>
</organism>
<dbReference type="GO" id="GO:0016020">
    <property type="term" value="C:membrane"/>
    <property type="evidence" value="ECO:0007669"/>
    <property type="project" value="InterPro"/>
</dbReference>
<dbReference type="SUPFAM" id="SSF141868">
    <property type="entry name" value="EAL domain-like"/>
    <property type="match status" value="1"/>
</dbReference>
<dbReference type="Gene3D" id="6.10.340.10">
    <property type="match status" value="1"/>
</dbReference>
<keyword evidence="1" id="KW-0812">Transmembrane</keyword>
<dbReference type="AlphaFoldDB" id="A0A1L3GME5"/>
<dbReference type="InterPro" id="IPR003660">
    <property type="entry name" value="HAMP_dom"/>
</dbReference>
<keyword evidence="6" id="KW-1185">Reference proteome</keyword>
<dbReference type="Pfam" id="PF00990">
    <property type="entry name" value="GGDEF"/>
    <property type="match status" value="1"/>
</dbReference>
<dbReference type="SMART" id="SM00267">
    <property type="entry name" value="GGDEF"/>
    <property type="match status" value="1"/>
</dbReference>
<dbReference type="STRING" id="1842532.A7E78_03960"/>
<dbReference type="PANTHER" id="PTHR33121:SF70">
    <property type="entry name" value="SIGNALING PROTEIN YKOW"/>
    <property type="match status" value="1"/>
</dbReference>
<dbReference type="NCBIfam" id="TIGR00254">
    <property type="entry name" value="GGDEF"/>
    <property type="match status" value="1"/>
</dbReference>
<dbReference type="Gene3D" id="3.20.20.450">
    <property type="entry name" value="EAL domain"/>
    <property type="match status" value="1"/>
</dbReference>
<dbReference type="KEGG" id="pef:A7E78_03960"/>
<dbReference type="InterPro" id="IPR001633">
    <property type="entry name" value="EAL_dom"/>
</dbReference>
<dbReference type="PANTHER" id="PTHR33121">
    <property type="entry name" value="CYCLIC DI-GMP PHOSPHODIESTERASE PDEF"/>
    <property type="match status" value="1"/>
</dbReference>
<dbReference type="CDD" id="cd01949">
    <property type="entry name" value="GGDEF"/>
    <property type="match status" value="1"/>
</dbReference>
<dbReference type="GO" id="GO:0071111">
    <property type="term" value="F:cyclic-guanylate-specific phosphodiesterase activity"/>
    <property type="evidence" value="ECO:0007669"/>
    <property type="project" value="InterPro"/>
</dbReference>